<evidence type="ECO:0000313" key="2">
    <source>
        <dbReference type="EMBL" id="CAD6929659.1"/>
    </source>
</evidence>
<feature type="compositionally biased region" description="Polar residues" evidence="1">
    <location>
        <begin position="41"/>
        <end position="52"/>
    </location>
</feature>
<comment type="caution">
    <text evidence="2">The sequence shown here is derived from an EMBL/GenBank/DDBJ whole genome shotgun (WGS) entry which is preliminary data.</text>
</comment>
<dbReference type="Proteomes" id="UP000836404">
    <property type="component" value="Unassembled WGS sequence"/>
</dbReference>
<evidence type="ECO:0000256" key="1">
    <source>
        <dbReference type="SAM" id="MobiDB-lite"/>
    </source>
</evidence>
<dbReference type="EMBL" id="CAJHJF010002774">
    <property type="protein sequence ID" value="CAD6929659.1"/>
    <property type="molecule type" value="Genomic_DNA"/>
</dbReference>
<keyword evidence="3" id="KW-1185">Reference proteome</keyword>
<organism evidence="2 3">
    <name type="scientific">Tilletia laevis</name>
    <dbReference type="NCBI Taxonomy" id="157183"/>
    <lineage>
        <taxon>Eukaryota</taxon>
        <taxon>Fungi</taxon>
        <taxon>Dikarya</taxon>
        <taxon>Basidiomycota</taxon>
        <taxon>Ustilaginomycotina</taxon>
        <taxon>Exobasidiomycetes</taxon>
        <taxon>Tilletiales</taxon>
        <taxon>Tilletiaceae</taxon>
        <taxon>Tilletia</taxon>
    </lineage>
</organism>
<protein>
    <submittedName>
        <fullName evidence="2">Uncharacterized protein</fullName>
    </submittedName>
</protein>
<sequence>MVTFATNQASQWFNQIHLSAGNKRRKQTSTVKTWRMERESSGNNTASSNLTRNIQLGQTLARKQISRQPPSSRQRLYLLKQTARQVSSVLSLFYGGGAIWRSLFGTAGGDASGRATTGPSSGGRMNHELDGVKLWLRKELECNHESIERRLREMIKVIRSVTERTREDAHEGITDALDFLNACGLRFQEGINTT</sequence>
<feature type="region of interest" description="Disordered" evidence="1">
    <location>
        <begin position="23"/>
        <end position="52"/>
    </location>
</feature>
<accession>A0A9N8QIH5</accession>
<dbReference type="AlphaFoldDB" id="A0A9N8QIH5"/>
<proteinExistence type="predicted"/>
<name>A0A9N8QIH5_9BASI</name>
<evidence type="ECO:0000313" key="3">
    <source>
        <dbReference type="Proteomes" id="UP000836404"/>
    </source>
</evidence>
<gene>
    <name evidence="2" type="ORF">JKILLFL_G5534</name>
</gene>
<reference evidence="2 3" key="1">
    <citation type="submission" date="2020-10" db="EMBL/GenBank/DDBJ databases">
        <authorList>
            <person name="Sedaghatjoo S."/>
        </authorList>
    </citation>
    <scope>NUCLEOTIDE SEQUENCE [LARGE SCALE GENOMIC DNA]</scope>
    <source>
        <strain evidence="2 3">LLFL</strain>
    </source>
</reference>